<dbReference type="PANTHER" id="PTHR46847">
    <property type="entry name" value="D-ALLOSE-BINDING PERIPLASMIC PROTEIN-RELATED"/>
    <property type="match status" value="1"/>
</dbReference>
<reference evidence="7" key="1">
    <citation type="journal article" date="2019" name="Int. J. Syst. Evol. Microbiol.">
        <title>The Global Catalogue of Microorganisms (GCM) 10K type strain sequencing project: providing services to taxonomists for standard genome sequencing and annotation.</title>
        <authorList>
            <consortium name="The Broad Institute Genomics Platform"/>
            <consortium name="The Broad Institute Genome Sequencing Center for Infectious Disease"/>
            <person name="Wu L."/>
            <person name="Ma J."/>
        </authorList>
    </citation>
    <scope>NUCLEOTIDE SEQUENCE [LARGE SCALE GENOMIC DNA]</scope>
    <source>
        <strain evidence="7">JCM 14901</strain>
    </source>
</reference>
<evidence type="ECO:0000259" key="5">
    <source>
        <dbReference type="Pfam" id="PF13407"/>
    </source>
</evidence>
<accession>A0ABP5C7D1</accession>
<keyword evidence="3 4" id="KW-0732">Signal</keyword>
<comment type="subcellular location">
    <subcellularLocation>
        <location evidence="1">Cell envelope</location>
    </subcellularLocation>
</comment>
<evidence type="ECO:0000256" key="3">
    <source>
        <dbReference type="ARBA" id="ARBA00022729"/>
    </source>
</evidence>
<dbReference type="Pfam" id="PF13407">
    <property type="entry name" value="Peripla_BP_4"/>
    <property type="match status" value="1"/>
</dbReference>
<dbReference type="SUPFAM" id="SSF53822">
    <property type="entry name" value="Periplasmic binding protein-like I"/>
    <property type="match status" value="1"/>
</dbReference>
<dbReference type="EMBL" id="BAAAOG010000002">
    <property type="protein sequence ID" value="GAA1957927.1"/>
    <property type="molecule type" value="Genomic_DNA"/>
</dbReference>
<organism evidence="6 7">
    <name type="scientific">Microbacterium deminutum</name>
    <dbReference type="NCBI Taxonomy" id="344164"/>
    <lineage>
        <taxon>Bacteria</taxon>
        <taxon>Bacillati</taxon>
        <taxon>Actinomycetota</taxon>
        <taxon>Actinomycetes</taxon>
        <taxon>Micrococcales</taxon>
        <taxon>Microbacteriaceae</taxon>
        <taxon>Microbacterium</taxon>
    </lineage>
</organism>
<protein>
    <recommendedName>
        <fullName evidence="5">Periplasmic binding protein domain-containing protein</fullName>
    </recommendedName>
</protein>
<dbReference type="InterPro" id="IPR028082">
    <property type="entry name" value="Peripla_BP_I"/>
</dbReference>
<gene>
    <name evidence="6" type="ORF">GCM10009776_20360</name>
</gene>
<comment type="similarity">
    <text evidence="2">Belongs to the bacterial solute-binding protein 2 family.</text>
</comment>
<evidence type="ECO:0000256" key="1">
    <source>
        <dbReference type="ARBA" id="ARBA00004196"/>
    </source>
</evidence>
<feature type="signal peptide" evidence="4">
    <location>
        <begin position="1"/>
        <end position="31"/>
    </location>
</feature>
<name>A0ABP5C7D1_9MICO</name>
<feature type="domain" description="Periplasmic binding protein" evidence="5">
    <location>
        <begin position="46"/>
        <end position="295"/>
    </location>
</feature>
<dbReference type="Gene3D" id="3.40.50.2300">
    <property type="match status" value="2"/>
</dbReference>
<dbReference type="InterPro" id="IPR025997">
    <property type="entry name" value="SBP_2_dom"/>
</dbReference>
<evidence type="ECO:0000313" key="7">
    <source>
        <dbReference type="Proteomes" id="UP001499933"/>
    </source>
</evidence>
<evidence type="ECO:0000313" key="6">
    <source>
        <dbReference type="EMBL" id="GAA1957927.1"/>
    </source>
</evidence>
<comment type="caution">
    <text evidence="6">The sequence shown here is derived from an EMBL/GenBank/DDBJ whole genome shotgun (WGS) entry which is preliminary data.</text>
</comment>
<keyword evidence="7" id="KW-1185">Reference proteome</keyword>
<evidence type="ECO:0000256" key="4">
    <source>
        <dbReference type="SAM" id="SignalP"/>
    </source>
</evidence>
<dbReference type="RefSeq" id="WP_344094071.1">
    <property type="nucleotide sequence ID" value="NZ_BAAAOG010000002.1"/>
</dbReference>
<evidence type="ECO:0000256" key="2">
    <source>
        <dbReference type="ARBA" id="ARBA00007639"/>
    </source>
</evidence>
<proteinExistence type="inferred from homology"/>
<dbReference type="Proteomes" id="UP001499933">
    <property type="component" value="Unassembled WGS sequence"/>
</dbReference>
<dbReference type="PANTHER" id="PTHR46847:SF1">
    <property type="entry name" value="D-ALLOSE-BINDING PERIPLASMIC PROTEIN-RELATED"/>
    <property type="match status" value="1"/>
</dbReference>
<sequence length="338" mass="34594">MSVLHMRSTLIGVASVAAVLSLAGCSGTAGGGTTASSGDSVKLAGVVANATDPYWITVMCGADKAAKKAGAAMSWYTSPTTSADSMSQSFTSATLTDPDGMFLNPFQGTQFSTQVGGLMGKGVPVVSSTPLDPATQYTDIPLATDGSNFVDQFMQILPKGSGSMVALGGITGIPVLDATWKPLEDAVATQRPDITILPTEYTDFDVTKTTQIVSGLLLAHPDLSMIIASTGPEGQGAAAAVQQAGKAGKVAIWAYDAVPAEVDALKAGVITVLAAKPAQLMGSRAVEVLLDEIKNNPDRKPVTAMKPSLEPLPLTIITKDTVDSPEAQAALYKDTCAG</sequence>
<dbReference type="PROSITE" id="PS51257">
    <property type="entry name" value="PROKAR_LIPOPROTEIN"/>
    <property type="match status" value="1"/>
</dbReference>
<feature type="chain" id="PRO_5046138820" description="Periplasmic binding protein domain-containing protein" evidence="4">
    <location>
        <begin position="32"/>
        <end position="338"/>
    </location>
</feature>